<sequence length="356" mass="39617">MKEENTDLIALPPSETAMQVYSTPMGLDPFLAQIKAELDAFVPDVTTKKGRDAIASIAYKVAKGKTALDNIGKDLVAELKDVPKKIDAERKRMRDLLDLWKDEVRAPLTAWEEAEEARKQEHQSCINRIQFFGQGFEGVDAETLKQRLSELEAIAIGDHLEEFEAEAHRAKAKALEALNAAIAAREKHEAEQAELARLRAEAAAREQKEREERIAREAAERAQREAEAKAQAEREAVIRREQETKAAAERRELELTLAAERAEREKAEAVQREQQAKADAERRAAAAVEEEQRRVAAQAAVEAAEAKRRERDKAHKAAINRSALEAFVQGGMTEECAKLAVTLIAKKSIPAVSIAY</sequence>
<evidence type="ECO:0000313" key="3">
    <source>
        <dbReference type="Proteomes" id="UP001199260"/>
    </source>
</evidence>
<organism evidence="2 3">
    <name type="scientific">Comamonas koreensis</name>
    <dbReference type="NCBI Taxonomy" id="160825"/>
    <lineage>
        <taxon>Bacteria</taxon>
        <taxon>Pseudomonadati</taxon>
        <taxon>Pseudomonadota</taxon>
        <taxon>Betaproteobacteria</taxon>
        <taxon>Burkholderiales</taxon>
        <taxon>Comamonadaceae</taxon>
        <taxon>Comamonas</taxon>
    </lineage>
</organism>
<evidence type="ECO:0000313" key="2">
    <source>
        <dbReference type="EMBL" id="MCD2164323.1"/>
    </source>
</evidence>
<keyword evidence="3" id="KW-1185">Reference proteome</keyword>
<dbReference type="AlphaFoldDB" id="A0AAW4XTE8"/>
<dbReference type="EMBL" id="JAJNCT010000005">
    <property type="protein sequence ID" value="MCD2164323.1"/>
    <property type="molecule type" value="Genomic_DNA"/>
</dbReference>
<protein>
    <recommendedName>
        <fullName evidence="4">DUF1351 domain-containing protein</fullName>
    </recommendedName>
</protein>
<dbReference type="Proteomes" id="UP001199260">
    <property type="component" value="Unassembled WGS sequence"/>
</dbReference>
<proteinExistence type="predicted"/>
<feature type="region of interest" description="Disordered" evidence="1">
    <location>
        <begin position="209"/>
        <end position="228"/>
    </location>
</feature>
<name>A0AAW4XTE8_9BURK</name>
<evidence type="ECO:0008006" key="4">
    <source>
        <dbReference type="Google" id="ProtNLM"/>
    </source>
</evidence>
<reference evidence="2 3" key="1">
    <citation type="submission" date="2021-11" db="EMBL/GenBank/DDBJ databases">
        <title>Genome sequence.</title>
        <authorList>
            <person name="Sun Q."/>
        </authorList>
    </citation>
    <scope>NUCLEOTIDE SEQUENCE [LARGE SCALE GENOMIC DNA]</scope>
    <source>
        <strain evidence="2 3">KCTC 12005</strain>
    </source>
</reference>
<evidence type="ECO:0000256" key="1">
    <source>
        <dbReference type="SAM" id="MobiDB-lite"/>
    </source>
</evidence>
<comment type="caution">
    <text evidence="2">The sequence shown here is derived from an EMBL/GenBank/DDBJ whole genome shotgun (WGS) entry which is preliminary data.</text>
</comment>
<dbReference type="RefSeq" id="WP_230771568.1">
    <property type="nucleotide sequence ID" value="NZ_JAJNCT010000005.1"/>
</dbReference>
<accession>A0AAW4XTE8</accession>
<gene>
    <name evidence="2" type="ORF">LPW39_04145</name>
</gene>